<evidence type="ECO:0000256" key="1">
    <source>
        <dbReference type="SAM" id="MobiDB-lite"/>
    </source>
</evidence>
<feature type="compositionally biased region" description="Basic and acidic residues" evidence="1">
    <location>
        <begin position="14"/>
        <end position="23"/>
    </location>
</feature>
<gene>
    <name evidence="2" type="ORF">UFOVP244_133</name>
</gene>
<sequence>MDNVISLFDWAKKSESKKTKNTDDSQLSDIMKKNKEKAERAAKERADNNKKTLASQRLKKNA</sequence>
<feature type="compositionally biased region" description="Basic and acidic residues" evidence="1">
    <location>
        <begin position="30"/>
        <end position="50"/>
    </location>
</feature>
<proteinExistence type="predicted"/>
<name>A0A6J7X1Z6_9CAUD</name>
<dbReference type="EMBL" id="LR798292">
    <property type="protein sequence ID" value="CAB5221313.1"/>
    <property type="molecule type" value="Genomic_DNA"/>
</dbReference>
<organism evidence="2">
    <name type="scientific">uncultured Caudovirales phage</name>
    <dbReference type="NCBI Taxonomy" id="2100421"/>
    <lineage>
        <taxon>Viruses</taxon>
        <taxon>Duplodnaviria</taxon>
        <taxon>Heunggongvirae</taxon>
        <taxon>Uroviricota</taxon>
        <taxon>Caudoviricetes</taxon>
        <taxon>Peduoviridae</taxon>
        <taxon>Maltschvirus</taxon>
        <taxon>Maltschvirus maltsch</taxon>
    </lineage>
</organism>
<evidence type="ECO:0000313" key="2">
    <source>
        <dbReference type="EMBL" id="CAB5221313.1"/>
    </source>
</evidence>
<protein>
    <submittedName>
        <fullName evidence="2">Uncharacterized protein</fullName>
    </submittedName>
</protein>
<reference evidence="2" key="1">
    <citation type="submission" date="2020-05" db="EMBL/GenBank/DDBJ databases">
        <authorList>
            <person name="Chiriac C."/>
            <person name="Salcher M."/>
            <person name="Ghai R."/>
            <person name="Kavagutti S V."/>
        </authorList>
    </citation>
    <scope>NUCLEOTIDE SEQUENCE</scope>
</reference>
<feature type="region of interest" description="Disordered" evidence="1">
    <location>
        <begin position="14"/>
        <end position="62"/>
    </location>
</feature>
<accession>A0A6J7X1Z6</accession>